<organism evidence="9 10">
    <name type="scientific">Methylacidimicrobium cyclopophantes</name>
    <dbReference type="NCBI Taxonomy" id="1041766"/>
    <lineage>
        <taxon>Bacteria</taxon>
        <taxon>Pseudomonadati</taxon>
        <taxon>Verrucomicrobiota</taxon>
        <taxon>Methylacidimicrobium</taxon>
    </lineage>
</organism>
<dbReference type="AlphaFoldDB" id="A0A5E6M8Y5"/>
<evidence type="ECO:0000256" key="3">
    <source>
        <dbReference type="ARBA" id="ARBA00022475"/>
    </source>
</evidence>
<feature type="transmembrane region" description="Helical" evidence="8">
    <location>
        <begin position="22"/>
        <end position="44"/>
    </location>
</feature>
<evidence type="ECO:0000256" key="5">
    <source>
        <dbReference type="ARBA" id="ARBA00022989"/>
    </source>
</evidence>
<sequence length="155" mass="16577">MPLPSPTRLQPRLTLLRGTTDLVPLVTVLFLLLLFFLLGSSFVTQPGLVVELPKSSLGVRVPSGGWIVSVTLTPETKEGGGRKPLIFCRDELLDLAGLRKLLEEAGRGRPPQTLVIRADKDAPAGLLVEIMNAALAQKWSVLLATQPDAEPPGGP</sequence>
<dbReference type="InterPro" id="IPR003400">
    <property type="entry name" value="ExbD"/>
</dbReference>
<dbReference type="Pfam" id="PF02472">
    <property type="entry name" value="ExbD"/>
    <property type="match status" value="1"/>
</dbReference>
<keyword evidence="7" id="KW-0813">Transport</keyword>
<dbReference type="PANTHER" id="PTHR30558">
    <property type="entry name" value="EXBD MEMBRANE COMPONENT OF PMF-DRIVEN MACROMOLECULE IMPORT SYSTEM"/>
    <property type="match status" value="1"/>
</dbReference>
<keyword evidence="6 8" id="KW-0472">Membrane</keyword>
<keyword evidence="4 7" id="KW-0812">Transmembrane</keyword>
<keyword evidence="3" id="KW-1003">Cell membrane</keyword>
<comment type="similarity">
    <text evidence="2 7">Belongs to the ExbD/TolR family.</text>
</comment>
<dbReference type="Proteomes" id="UP000381693">
    <property type="component" value="Unassembled WGS sequence"/>
</dbReference>
<comment type="caution">
    <text evidence="9">The sequence shown here is derived from an EMBL/GenBank/DDBJ whole genome shotgun (WGS) entry which is preliminary data.</text>
</comment>
<dbReference type="GO" id="GO:0015031">
    <property type="term" value="P:protein transport"/>
    <property type="evidence" value="ECO:0007669"/>
    <property type="project" value="UniProtKB-KW"/>
</dbReference>
<evidence type="ECO:0000256" key="6">
    <source>
        <dbReference type="ARBA" id="ARBA00023136"/>
    </source>
</evidence>
<accession>A0A5E6M8Y5</accession>
<name>A0A5E6M8Y5_9BACT</name>
<evidence type="ECO:0008006" key="11">
    <source>
        <dbReference type="Google" id="ProtNLM"/>
    </source>
</evidence>
<dbReference type="GO" id="GO:0005886">
    <property type="term" value="C:plasma membrane"/>
    <property type="evidence" value="ECO:0007669"/>
    <property type="project" value="UniProtKB-SubCell"/>
</dbReference>
<comment type="subcellular location">
    <subcellularLocation>
        <location evidence="1">Cell membrane</location>
        <topology evidence="1">Single-pass membrane protein</topology>
    </subcellularLocation>
    <subcellularLocation>
        <location evidence="7">Cell membrane</location>
        <topology evidence="7">Single-pass type II membrane protein</topology>
    </subcellularLocation>
</comment>
<gene>
    <name evidence="9" type="ORF">MAMC_00932</name>
</gene>
<evidence type="ECO:0000256" key="7">
    <source>
        <dbReference type="RuleBase" id="RU003879"/>
    </source>
</evidence>
<evidence type="ECO:0000256" key="1">
    <source>
        <dbReference type="ARBA" id="ARBA00004162"/>
    </source>
</evidence>
<dbReference type="Gene3D" id="3.30.420.270">
    <property type="match status" value="1"/>
</dbReference>
<dbReference type="GO" id="GO:0022857">
    <property type="term" value="F:transmembrane transporter activity"/>
    <property type="evidence" value="ECO:0007669"/>
    <property type="project" value="InterPro"/>
</dbReference>
<evidence type="ECO:0000313" key="10">
    <source>
        <dbReference type="Proteomes" id="UP000381693"/>
    </source>
</evidence>
<keyword evidence="10" id="KW-1185">Reference proteome</keyword>
<evidence type="ECO:0000313" key="9">
    <source>
        <dbReference type="EMBL" id="VVM06031.1"/>
    </source>
</evidence>
<keyword evidence="5 8" id="KW-1133">Transmembrane helix</keyword>
<evidence type="ECO:0000256" key="8">
    <source>
        <dbReference type="SAM" id="Phobius"/>
    </source>
</evidence>
<proteinExistence type="inferred from homology"/>
<evidence type="ECO:0000256" key="4">
    <source>
        <dbReference type="ARBA" id="ARBA00022692"/>
    </source>
</evidence>
<keyword evidence="7" id="KW-0653">Protein transport</keyword>
<protein>
    <recommendedName>
        <fullName evidence="11">Biopolymer transport protein ExbD</fullName>
    </recommendedName>
</protein>
<evidence type="ECO:0000256" key="2">
    <source>
        <dbReference type="ARBA" id="ARBA00005811"/>
    </source>
</evidence>
<dbReference type="EMBL" id="CABFUZ020000104">
    <property type="protein sequence ID" value="VVM06031.1"/>
    <property type="molecule type" value="Genomic_DNA"/>
</dbReference>
<reference evidence="9" key="1">
    <citation type="submission" date="2019-09" db="EMBL/GenBank/DDBJ databases">
        <authorList>
            <person name="Cremers G."/>
        </authorList>
    </citation>
    <scope>NUCLEOTIDE SEQUENCE [LARGE SCALE GENOMIC DNA]</scope>
    <source>
        <strain evidence="9">3B</strain>
    </source>
</reference>